<accession>A0A7K4XCE1</accession>
<feature type="compositionally biased region" description="Polar residues" evidence="10">
    <location>
        <begin position="693"/>
        <end position="703"/>
    </location>
</feature>
<dbReference type="GO" id="GO:0004674">
    <property type="term" value="F:protein serine/threonine kinase activity"/>
    <property type="evidence" value="ECO:0007669"/>
    <property type="project" value="UniProtKB-KW"/>
</dbReference>
<feature type="compositionally biased region" description="Low complexity" evidence="10">
    <location>
        <begin position="247"/>
        <end position="260"/>
    </location>
</feature>
<feature type="compositionally biased region" description="Basic residues" evidence="10">
    <location>
        <begin position="530"/>
        <end position="545"/>
    </location>
</feature>
<evidence type="ECO:0000313" key="15">
    <source>
        <dbReference type="Proteomes" id="UP000529728"/>
    </source>
</evidence>
<sequence length="1904" mass="207124">SLLVTSMGHIKLTDFGLSKVGLMSLTTNLYEGHIEKDAREFLDKQVCGTPEYIAPEVILRQGYGKPVDWWAMGIILYEFLVGCVPFFGDTPEELFGQVISDEINWPEKDEAPPPDAQDLITLLLRQNPLERLGTGGAYEVKQHQFFRSLDWNSLLRQKAEFIPQLESEDDTSYFDTRSEKYHHMETEEEDDTNDEDFNLEIRQFSSCSHRFSKVKKEDAGDKTKTVALPSVESLSWSSEYSEIQQISTSISSETDSSRQQRSSGLLPKLSVSAEGGQDDSTSSRGPREEQEKSAFVSDEIAQDEPEVTTPASTISSSTLSVGSFSEHLDQINGRSESMDNTDNSSKTAGEVASQMAQHRLENTEKKKISGKVTKSLSASALSLMIPGDVFGVSPLGSPMSPHSLSSDLSSSRDSSPSRDSSIAAASPHQPIVIHSSGKKYGFTIRAIRVYVGDSDIYTVHHIVWNVEEGGAAYQAGLKAGDLITHINGEPVHGLVHTDVIELLLKSGNKVSVMTTPFENTSIKTGPARRNSYRSRMVRRSKKTKKKESLERRRSLFKKLAKQPSPLLHTSRSFSCLNRSLSSGESLPGSPTHSLSPRSPTPSYRSTPDFPSGTNSSQSSSPSSSAPNSPAGSGHIRPSTLHGLGPKLGGQRYRSGRRKSAGSIPLSPLARTPSPTPQPTSPQRSPSPLLGHSIGSTKIAQSFPSKMHSPPTIVRHTVRPKSAEPPRSPLLKRVQSEEKLAPSYGSDKKHLCSRKHSLEVTQEEVNRELSQREVTLQSLEENVCDMPSLTRVRPAEQGCLKRPISRKLGRQESIDELDREKLKVKVVMKKQDCAEKVNTAIHEPSSEPENSSTLRLEERDKKAFQKVLERSNQFEMKIVTVETQSAGGILKDTLQKNANLRSNDGVALDAQLLCHGPPPNEPSRISYDFKIISPLCTLQDVLPQSSDKMLNGKGENTDKILPTKEFVKFERLDGKLANIDYLRKKMSIEEKDDSVCPVLKPKMTSNVHEYLQLSTGRSVNIQQDSAAVADGRAFIGSAHATQIAPVSFVPLKTLSGRTDISMEKSVLISTETPVRKSPSEYKLDGRSVSCLKPLEGTLDIALLSGPQASNTELPLCVLPEGQSTSSDGGSPKPPVPQGSGEKAEMVSQKEQLLSYPKFGKVNIAEPQVLQVGKSFPNPPLIPAATEAVTEKKVSSPATKGSISVVETVQKKDASPSKQKDHSMEVKSCVTQSQSFKTTQTYSKSFAGQSTPQKAVGKEKQIQKELPVKQPIALRSCEPISAKVEVIRESSLKVSVSDVLVATCSKGDEKNCADFAIPPEMQGKMQSAGPKAQPKDGRESRKQLGKDDSGAFKSFVERDITKQKAESKKVVIEAKSDTLPSRWPMQPPRDCDHKTEKSAPVSSVQKDSAKDMGKKDHKSLTDTRLQTSEREQSNQVLWQQLNTSGSPAVKEAVSTPSTIEVHVGVQEHMKPAAACMESSSNKHRSASDTSSSRSKSLDKQTLSKKPCAPTMKEKEIVTQLSASSQKDEKHANKSVLDYLSPVSVSSRRMNNEHMQAERPVSLDHGSVTTLQMSSTAPATKLKSSAVGPLPAGPESSKQVQRQDAAGLGESADQKQLHFSEKQNSAPKFSTVKDCLLQNKEADRNLSNEMIVADKQPEGKICTDALYVQLDSGKVEPTLCLATCDVRGKGAEKVTTSSKISQDIKGKGQVNQKQPENANKQTAIKHLPAANGQSSCHVAATSGKPLTGSSNFSEYRQEVSVLSSAKSDASSIKVKPGSSELPATSKELNKKNTSSTGSSSKAEITKSVSLMALHSANVVAEAHHPASNLGGKPGNQEKPLFINTVDVKGKDAVLTQQSASRKQNIGKDLSRSAATYDHPNALSDDKDSARQRRGKEVSRSSAHKKMS</sequence>
<dbReference type="PROSITE" id="PS51285">
    <property type="entry name" value="AGC_KINASE_CTER"/>
    <property type="match status" value="1"/>
</dbReference>
<feature type="region of interest" description="Disordered" evidence="10">
    <location>
        <begin position="1242"/>
        <end position="1261"/>
    </location>
</feature>
<evidence type="ECO:0000256" key="8">
    <source>
        <dbReference type="ARBA" id="ARBA00047899"/>
    </source>
</evidence>
<dbReference type="Proteomes" id="UP000529728">
    <property type="component" value="Unassembled WGS sequence"/>
</dbReference>
<dbReference type="PANTHER" id="PTHR24356:SF224">
    <property type="entry name" value="MICROTUBULE-ASSOCIATED SERINE_THREONINE-PROTEIN KINASE 4"/>
    <property type="match status" value="1"/>
</dbReference>
<dbReference type="PANTHER" id="PTHR24356">
    <property type="entry name" value="SERINE/THREONINE-PROTEIN KINASE"/>
    <property type="match status" value="1"/>
</dbReference>
<feature type="region of interest" description="Disordered" evidence="10">
    <location>
        <begin position="578"/>
        <end position="754"/>
    </location>
</feature>
<evidence type="ECO:0000256" key="3">
    <source>
        <dbReference type="ARBA" id="ARBA00022527"/>
    </source>
</evidence>
<feature type="compositionally biased region" description="Basic and acidic residues" evidence="10">
    <location>
        <begin position="733"/>
        <end position="749"/>
    </location>
</feature>
<feature type="domain" description="PDZ" evidence="12">
    <location>
        <begin position="430"/>
        <end position="518"/>
    </location>
</feature>
<evidence type="ECO:0000256" key="10">
    <source>
        <dbReference type="SAM" id="MobiDB-lite"/>
    </source>
</evidence>
<dbReference type="InterPro" id="IPR041489">
    <property type="entry name" value="PDZ_6"/>
</dbReference>
<comment type="similarity">
    <text evidence="1">Belongs to the protein kinase superfamily. AGC Ser/Thr protein kinase family.</text>
</comment>
<evidence type="ECO:0000259" key="13">
    <source>
        <dbReference type="PROSITE" id="PS51285"/>
    </source>
</evidence>
<dbReference type="Gene3D" id="1.10.510.10">
    <property type="entry name" value="Transferase(Phosphotransferase) domain 1"/>
    <property type="match status" value="1"/>
</dbReference>
<dbReference type="GO" id="GO:0035556">
    <property type="term" value="P:intracellular signal transduction"/>
    <property type="evidence" value="ECO:0007669"/>
    <property type="project" value="TreeGrafter"/>
</dbReference>
<gene>
    <name evidence="14" type="primary">Mast4</name>
    <name evidence="14" type="ORF">REGSAT_R05586</name>
</gene>
<dbReference type="PROSITE" id="PS50106">
    <property type="entry name" value="PDZ"/>
    <property type="match status" value="1"/>
</dbReference>
<feature type="non-terminal residue" evidence="14">
    <location>
        <position position="1"/>
    </location>
</feature>
<keyword evidence="7" id="KW-0067">ATP-binding</keyword>
<feature type="compositionally biased region" description="Low complexity" evidence="10">
    <location>
        <begin position="400"/>
        <end position="427"/>
    </location>
</feature>
<evidence type="ECO:0000256" key="6">
    <source>
        <dbReference type="ARBA" id="ARBA00022777"/>
    </source>
</evidence>
<dbReference type="GO" id="GO:0007010">
    <property type="term" value="P:cytoskeleton organization"/>
    <property type="evidence" value="ECO:0007669"/>
    <property type="project" value="TreeGrafter"/>
</dbReference>
<dbReference type="InterPro" id="IPR036034">
    <property type="entry name" value="PDZ_sf"/>
</dbReference>
<evidence type="ECO:0000256" key="7">
    <source>
        <dbReference type="ARBA" id="ARBA00022840"/>
    </source>
</evidence>
<evidence type="ECO:0000259" key="12">
    <source>
        <dbReference type="PROSITE" id="PS50106"/>
    </source>
</evidence>
<feature type="compositionally biased region" description="Basic and acidic residues" evidence="10">
    <location>
        <begin position="1880"/>
        <end position="1895"/>
    </location>
</feature>
<dbReference type="OrthoDB" id="10070999at2759"/>
<feature type="region of interest" description="Disordered" evidence="10">
    <location>
        <begin position="1308"/>
        <end position="1541"/>
    </location>
</feature>
<feature type="region of interest" description="Disordered" evidence="10">
    <location>
        <begin position="1187"/>
        <end position="1228"/>
    </location>
</feature>
<feature type="compositionally biased region" description="Basic and acidic residues" evidence="10">
    <location>
        <begin position="1331"/>
        <end position="1374"/>
    </location>
</feature>
<feature type="compositionally biased region" description="Polar residues" evidence="10">
    <location>
        <begin position="1431"/>
        <end position="1444"/>
    </location>
</feature>
<protein>
    <recommendedName>
        <fullName evidence="2">non-specific serine/threonine protein kinase</fullName>
        <ecNumber evidence="2">2.7.11.1</ecNumber>
    </recommendedName>
</protein>
<feature type="region of interest" description="Disordered" evidence="10">
    <location>
        <begin position="247"/>
        <end position="321"/>
    </location>
</feature>
<feature type="region of interest" description="Disordered" evidence="10">
    <location>
        <begin position="1117"/>
        <end position="1147"/>
    </location>
</feature>
<feature type="region of interest" description="Disordered" evidence="10">
    <location>
        <begin position="1763"/>
        <end position="1799"/>
    </location>
</feature>
<feature type="compositionally biased region" description="Low complexity" evidence="10">
    <location>
        <begin position="308"/>
        <end position="321"/>
    </location>
</feature>
<evidence type="ECO:0000256" key="1">
    <source>
        <dbReference type="ARBA" id="ARBA00009903"/>
    </source>
</evidence>
<dbReference type="InterPro" id="IPR050236">
    <property type="entry name" value="Ser_Thr_kinase_AGC"/>
</dbReference>
<dbReference type="SMART" id="SM00220">
    <property type="entry name" value="S_TKc"/>
    <property type="match status" value="1"/>
</dbReference>
<feature type="region of interest" description="Disordered" evidence="10">
    <location>
        <begin position="519"/>
        <end position="551"/>
    </location>
</feature>
<feature type="compositionally biased region" description="Polar residues" evidence="10">
    <location>
        <begin position="1851"/>
        <end position="1860"/>
    </location>
</feature>
<comment type="catalytic activity">
    <reaction evidence="8">
        <text>L-threonyl-[protein] + ATP = O-phospho-L-threonyl-[protein] + ADP + H(+)</text>
        <dbReference type="Rhea" id="RHEA:46608"/>
        <dbReference type="Rhea" id="RHEA-COMP:11060"/>
        <dbReference type="Rhea" id="RHEA-COMP:11605"/>
        <dbReference type="ChEBI" id="CHEBI:15378"/>
        <dbReference type="ChEBI" id="CHEBI:30013"/>
        <dbReference type="ChEBI" id="CHEBI:30616"/>
        <dbReference type="ChEBI" id="CHEBI:61977"/>
        <dbReference type="ChEBI" id="CHEBI:456216"/>
        <dbReference type="EC" id="2.7.11.1"/>
    </reaction>
</comment>
<dbReference type="CDD" id="cd23076">
    <property type="entry name" value="PDZ_MAST4"/>
    <property type="match status" value="1"/>
</dbReference>
<feature type="compositionally biased region" description="Low complexity" evidence="10">
    <location>
        <begin position="1763"/>
        <end position="1772"/>
    </location>
</feature>
<feature type="compositionally biased region" description="Polar residues" evidence="10">
    <location>
        <begin position="1242"/>
        <end position="1251"/>
    </location>
</feature>
<comment type="caution">
    <text evidence="14">The sequence shown here is derived from an EMBL/GenBank/DDBJ whole genome shotgun (WGS) entry which is preliminary data.</text>
</comment>
<feature type="compositionally biased region" description="Basic and acidic residues" evidence="10">
    <location>
        <begin position="1405"/>
        <end position="1430"/>
    </location>
</feature>
<evidence type="ECO:0000256" key="2">
    <source>
        <dbReference type="ARBA" id="ARBA00012513"/>
    </source>
</evidence>
<evidence type="ECO:0000256" key="4">
    <source>
        <dbReference type="ARBA" id="ARBA00022679"/>
    </source>
</evidence>
<feature type="region of interest" description="Disordered" evidence="10">
    <location>
        <begin position="1572"/>
        <end position="1622"/>
    </location>
</feature>
<dbReference type="Pfam" id="PF17820">
    <property type="entry name" value="PDZ_6"/>
    <property type="match status" value="1"/>
</dbReference>
<feature type="non-terminal residue" evidence="14">
    <location>
        <position position="1904"/>
    </location>
</feature>
<evidence type="ECO:0000313" key="14">
    <source>
        <dbReference type="EMBL" id="NWR44611.1"/>
    </source>
</evidence>
<name>A0A7K4XCE1_REGSA</name>
<dbReference type="EC" id="2.7.11.1" evidence="2"/>
<comment type="catalytic activity">
    <reaction evidence="9">
        <text>L-seryl-[protein] + ATP = O-phospho-L-seryl-[protein] + ADP + H(+)</text>
        <dbReference type="Rhea" id="RHEA:17989"/>
        <dbReference type="Rhea" id="RHEA-COMP:9863"/>
        <dbReference type="Rhea" id="RHEA-COMP:11604"/>
        <dbReference type="ChEBI" id="CHEBI:15378"/>
        <dbReference type="ChEBI" id="CHEBI:29999"/>
        <dbReference type="ChEBI" id="CHEBI:30616"/>
        <dbReference type="ChEBI" id="CHEBI:83421"/>
        <dbReference type="ChEBI" id="CHEBI:456216"/>
        <dbReference type="EC" id="2.7.11.1"/>
    </reaction>
</comment>
<feature type="domain" description="Protein kinase" evidence="11">
    <location>
        <begin position="1"/>
        <end position="146"/>
    </location>
</feature>
<dbReference type="EMBL" id="VWZN01006642">
    <property type="protein sequence ID" value="NWR44611.1"/>
    <property type="molecule type" value="Genomic_DNA"/>
</dbReference>
<feature type="region of interest" description="Disordered" evidence="10">
    <location>
        <begin position="400"/>
        <end position="428"/>
    </location>
</feature>
<dbReference type="Pfam" id="PF00069">
    <property type="entry name" value="Pkinase"/>
    <property type="match status" value="1"/>
</dbReference>
<feature type="compositionally biased region" description="Polar residues" evidence="10">
    <location>
        <begin position="1194"/>
        <end position="1205"/>
    </location>
</feature>
<keyword evidence="6 14" id="KW-0418">Kinase</keyword>
<dbReference type="GO" id="GO:0005524">
    <property type="term" value="F:ATP binding"/>
    <property type="evidence" value="ECO:0007669"/>
    <property type="project" value="UniProtKB-KW"/>
</dbReference>
<evidence type="ECO:0000256" key="9">
    <source>
        <dbReference type="ARBA" id="ARBA00048679"/>
    </source>
</evidence>
<keyword evidence="15" id="KW-1185">Reference proteome</keyword>
<dbReference type="InterPro" id="IPR000719">
    <property type="entry name" value="Prot_kinase_dom"/>
</dbReference>
<dbReference type="SUPFAM" id="SSF56112">
    <property type="entry name" value="Protein kinase-like (PK-like)"/>
    <property type="match status" value="1"/>
</dbReference>
<dbReference type="InterPro" id="IPR001478">
    <property type="entry name" value="PDZ"/>
</dbReference>
<evidence type="ECO:0000259" key="11">
    <source>
        <dbReference type="PROSITE" id="PS50011"/>
    </source>
</evidence>
<feature type="compositionally biased region" description="Basic and acidic residues" evidence="10">
    <location>
        <begin position="1609"/>
        <end position="1618"/>
    </location>
</feature>
<evidence type="ECO:0000256" key="5">
    <source>
        <dbReference type="ARBA" id="ARBA00022741"/>
    </source>
</evidence>
<proteinExistence type="inferred from homology"/>
<feature type="compositionally biased region" description="Low complexity" evidence="10">
    <location>
        <begin position="1788"/>
        <end position="1798"/>
    </location>
</feature>
<dbReference type="SMART" id="SM00228">
    <property type="entry name" value="PDZ"/>
    <property type="match status" value="1"/>
</dbReference>
<keyword evidence="5" id="KW-0547">Nucleotide-binding</keyword>
<feature type="region of interest" description="Disordered" evidence="10">
    <location>
        <begin position="1850"/>
        <end position="1904"/>
    </location>
</feature>
<dbReference type="FunFam" id="1.10.510.10:FF:000012">
    <property type="entry name" value="microtubule-associated serine/threonine-protein kinase 2 isoform X1"/>
    <property type="match status" value="1"/>
</dbReference>
<dbReference type="InterPro" id="IPR000961">
    <property type="entry name" value="AGC-kinase_C"/>
</dbReference>
<dbReference type="PROSITE" id="PS50011">
    <property type="entry name" value="PROTEIN_KINASE_DOM"/>
    <property type="match status" value="1"/>
</dbReference>
<keyword evidence="4" id="KW-0808">Transferase</keyword>
<feature type="compositionally biased region" description="Low complexity" evidence="10">
    <location>
        <begin position="579"/>
        <end position="632"/>
    </location>
</feature>
<feature type="domain" description="AGC-kinase C-terminal" evidence="13">
    <location>
        <begin position="147"/>
        <end position="219"/>
    </location>
</feature>
<feature type="compositionally biased region" description="Basic and acidic residues" evidence="10">
    <location>
        <begin position="1207"/>
        <end position="1223"/>
    </location>
</feature>
<dbReference type="Gene3D" id="2.30.42.10">
    <property type="match status" value="1"/>
</dbReference>
<feature type="region of interest" description="Disordered" evidence="10">
    <location>
        <begin position="1694"/>
        <end position="1714"/>
    </location>
</feature>
<dbReference type="FunFam" id="2.30.42.10:FF:000008">
    <property type="entry name" value="microtubule-associated serine/threonine-protein kinase 4 isoform X2"/>
    <property type="match status" value="1"/>
</dbReference>
<dbReference type="Gene3D" id="3.30.200.20">
    <property type="entry name" value="Phosphorylase Kinase, domain 1"/>
    <property type="match status" value="1"/>
</dbReference>
<keyword evidence="3" id="KW-0723">Serine/threonine-protein kinase</keyword>
<dbReference type="InterPro" id="IPR011009">
    <property type="entry name" value="Kinase-like_dom_sf"/>
</dbReference>
<organism evidence="14 15">
    <name type="scientific">Regulus satrapa</name>
    <name type="common">Golden-crowned kinglet</name>
    <dbReference type="NCBI Taxonomy" id="13245"/>
    <lineage>
        <taxon>Eukaryota</taxon>
        <taxon>Metazoa</taxon>
        <taxon>Chordata</taxon>
        <taxon>Craniata</taxon>
        <taxon>Vertebrata</taxon>
        <taxon>Euteleostomi</taxon>
        <taxon>Archelosauria</taxon>
        <taxon>Archosauria</taxon>
        <taxon>Dinosauria</taxon>
        <taxon>Saurischia</taxon>
        <taxon>Theropoda</taxon>
        <taxon>Coelurosauria</taxon>
        <taxon>Aves</taxon>
        <taxon>Neognathae</taxon>
        <taxon>Neoaves</taxon>
        <taxon>Telluraves</taxon>
        <taxon>Australaves</taxon>
        <taxon>Passeriformes</taxon>
        <taxon>Regulidae</taxon>
        <taxon>Regulus</taxon>
    </lineage>
</organism>
<dbReference type="SUPFAM" id="SSF50156">
    <property type="entry name" value="PDZ domain-like"/>
    <property type="match status" value="1"/>
</dbReference>
<reference evidence="14 15" key="1">
    <citation type="submission" date="2019-09" db="EMBL/GenBank/DDBJ databases">
        <title>Bird 10,000 Genomes (B10K) Project - Family phase.</title>
        <authorList>
            <person name="Zhang G."/>
        </authorList>
    </citation>
    <scope>NUCLEOTIDE SEQUENCE [LARGE SCALE GENOMIC DNA]</scope>
    <source>
        <strain evidence="14">B10K-DU-001-18</strain>
        <tissue evidence="14">Muscle</tissue>
    </source>
</reference>